<dbReference type="InterPro" id="IPR050300">
    <property type="entry name" value="GDXG_lipolytic_enzyme"/>
</dbReference>
<dbReference type="InterPro" id="IPR029058">
    <property type="entry name" value="AB_hydrolase_fold"/>
</dbReference>
<evidence type="ECO:0000259" key="2">
    <source>
        <dbReference type="Pfam" id="PF20434"/>
    </source>
</evidence>
<dbReference type="Gene3D" id="3.40.50.1820">
    <property type="entry name" value="alpha/beta hydrolase"/>
    <property type="match status" value="1"/>
</dbReference>
<protein>
    <submittedName>
        <fullName evidence="3">Acetyl esterase/lipase</fullName>
    </submittedName>
</protein>
<accession>A0ABV2L9Y5</accession>
<organism evidence="3 4">
    <name type="scientific">Methylobacterium goesingense</name>
    <dbReference type="NCBI Taxonomy" id="243690"/>
    <lineage>
        <taxon>Bacteria</taxon>
        <taxon>Pseudomonadati</taxon>
        <taxon>Pseudomonadota</taxon>
        <taxon>Alphaproteobacteria</taxon>
        <taxon>Hyphomicrobiales</taxon>
        <taxon>Methylobacteriaceae</taxon>
        <taxon>Methylobacterium</taxon>
    </lineage>
</organism>
<evidence type="ECO:0000313" key="3">
    <source>
        <dbReference type="EMBL" id="MET3694659.1"/>
    </source>
</evidence>
<dbReference type="Pfam" id="PF20434">
    <property type="entry name" value="BD-FAE"/>
    <property type="match status" value="1"/>
</dbReference>
<dbReference type="EMBL" id="JBEPMM010000016">
    <property type="protein sequence ID" value="MET3694659.1"/>
    <property type="molecule type" value="Genomic_DNA"/>
</dbReference>
<dbReference type="SUPFAM" id="SSF53474">
    <property type="entry name" value="alpha/beta-Hydrolases"/>
    <property type="match status" value="1"/>
</dbReference>
<keyword evidence="1" id="KW-0378">Hydrolase</keyword>
<feature type="domain" description="BD-FAE-like" evidence="2">
    <location>
        <begin position="77"/>
        <end position="167"/>
    </location>
</feature>
<comment type="caution">
    <text evidence="3">The sequence shown here is derived from an EMBL/GenBank/DDBJ whole genome shotgun (WGS) entry which is preliminary data.</text>
</comment>
<proteinExistence type="predicted"/>
<reference evidence="3 4" key="1">
    <citation type="submission" date="2024-06" db="EMBL/GenBank/DDBJ databases">
        <title>Genomic Encyclopedia of Type Strains, Phase IV (KMG-IV): sequencing the most valuable type-strain genomes for metagenomic binning, comparative biology and taxonomic classification.</title>
        <authorList>
            <person name="Goeker M."/>
        </authorList>
    </citation>
    <scope>NUCLEOTIDE SEQUENCE [LARGE SCALE GENOMIC DNA]</scope>
    <source>
        <strain evidence="3 4">DSM 21331</strain>
    </source>
</reference>
<dbReference type="PANTHER" id="PTHR48081">
    <property type="entry name" value="AB HYDROLASE SUPERFAMILY PROTEIN C4A8.06C"/>
    <property type="match status" value="1"/>
</dbReference>
<dbReference type="InterPro" id="IPR049492">
    <property type="entry name" value="BD-FAE-like_dom"/>
</dbReference>
<evidence type="ECO:0000313" key="4">
    <source>
        <dbReference type="Proteomes" id="UP001549145"/>
    </source>
</evidence>
<evidence type="ECO:0000256" key="1">
    <source>
        <dbReference type="ARBA" id="ARBA00022801"/>
    </source>
</evidence>
<dbReference type="PANTHER" id="PTHR48081:SF33">
    <property type="entry name" value="KYNURENINE FORMAMIDASE"/>
    <property type="match status" value="1"/>
</dbReference>
<dbReference type="RefSeq" id="WP_238278859.1">
    <property type="nucleotide sequence ID" value="NZ_BPQL01000045.1"/>
</dbReference>
<name>A0ABV2L9Y5_9HYPH</name>
<sequence length="284" mass="30131">MRPETAAASEADWRDRDRAALSRAYDNSGAVADSAARLAAWRARSEALRARPGHVLDIPYGPGPRNRIDLFACGRPHAPLLAFIHGGYWQRNAKEGFACMAEGHLAHGLDVALIGYTLAPEATLTEIADAIGAALRILRVRDVAAGLGRRRLVVAGWSAGGHLAALALDGPEADAGLAISGIFDLAPIARTNLNDALRLTPEEIETLSPIRRTTPRAAPLVVACGGNELPELRRQSRDYAAARIAAGLETHAIELDGADHFSILEALIHPDGRLARIAADLAQA</sequence>
<dbReference type="Proteomes" id="UP001549145">
    <property type="component" value="Unassembled WGS sequence"/>
</dbReference>
<gene>
    <name evidence="3" type="ORF">ABID43_004221</name>
</gene>
<keyword evidence="4" id="KW-1185">Reference proteome</keyword>